<dbReference type="SUPFAM" id="SSF52172">
    <property type="entry name" value="CheY-like"/>
    <property type="match status" value="1"/>
</dbReference>
<dbReference type="Proteomes" id="UP000008721">
    <property type="component" value="Chromosome"/>
</dbReference>
<dbReference type="PANTHER" id="PTHR43228:SF1">
    <property type="entry name" value="TWO-COMPONENT RESPONSE REGULATOR ARR22"/>
    <property type="match status" value="1"/>
</dbReference>
<protein>
    <submittedName>
        <fullName evidence="3">Response regulator receiver protein</fullName>
    </submittedName>
</protein>
<evidence type="ECO:0000259" key="2">
    <source>
        <dbReference type="PROSITE" id="PS50110"/>
    </source>
</evidence>
<organism evidence="3 4">
    <name type="scientific">Sulfuricurvum kujiense (strain ATCC BAA-921 / DSM 16994 / JCM 11577 / YK-1)</name>
    <dbReference type="NCBI Taxonomy" id="709032"/>
    <lineage>
        <taxon>Bacteria</taxon>
        <taxon>Pseudomonadati</taxon>
        <taxon>Campylobacterota</taxon>
        <taxon>Epsilonproteobacteria</taxon>
        <taxon>Campylobacterales</taxon>
        <taxon>Sulfurimonadaceae</taxon>
        <taxon>Sulfuricurvum</taxon>
    </lineage>
</organism>
<dbReference type="OrthoDB" id="8912111at2"/>
<feature type="modified residue" description="4-aspartylphosphate" evidence="1">
    <location>
        <position position="63"/>
    </location>
</feature>
<keyword evidence="4" id="KW-1185">Reference proteome</keyword>
<dbReference type="GO" id="GO:0000160">
    <property type="term" value="P:phosphorelay signal transduction system"/>
    <property type="evidence" value="ECO:0007669"/>
    <property type="project" value="InterPro"/>
</dbReference>
<dbReference type="AlphaFoldDB" id="E4TYM7"/>
<proteinExistence type="predicted"/>
<reference evidence="3 4" key="1">
    <citation type="journal article" date="2012" name="Stand. Genomic Sci.">
        <title>Complete genome sequence of the sulfur compounds oxidizing chemolithoautotroph Sulfuricurvum kujiense type strain (YK-1(T)).</title>
        <authorList>
            <person name="Han C."/>
            <person name="Kotsyurbenko O."/>
            <person name="Chertkov O."/>
            <person name="Held B."/>
            <person name="Lapidus A."/>
            <person name="Nolan M."/>
            <person name="Lucas S."/>
            <person name="Hammon N."/>
            <person name="Deshpande S."/>
            <person name="Cheng J.F."/>
            <person name="Tapia R."/>
            <person name="Goodwin L.A."/>
            <person name="Pitluck S."/>
            <person name="Liolios K."/>
            <person name="Pagani I."/>
            <person name="Ivanova N."/>
            <person name="Mavromatis K."/>
            <person name="Mikhailova N."/>
            <person name="Pati A."/>
            <person name="Chen A."/>
            <person name="Palaniappan K."/>
            <person name="Land M."/>
            <person name="Hauser L."/>
            <person name="Chang Y.J."/>
            <person name="Jeffries C.D."/>
            <person name="Brambilla E.M."/>
            <person name="Rohde M."/>
            <person name="Spring S."/>
            <person name="Sikorski J."/>
            <person name="Goker M."/>
            <person name="Woyke T."/>
            <person name="Bristow J."/>
            <person name="Eisen J.A."/>
            <person name="Markowitz V."/>
            <person name="Hugenholtz P."/>
            <person name="Kyrpides N.C."/>
            <person name="Klenk H.P."/>
            <person name="Detter J.C."/>
        </authorList>
    </citation>
    <scope>NUCLEOTIDE SEQUENCE [LARGE SCALE GENOMIC DNA]</scope>
    <source>
        <strain evidence="4">ATCC BAA-921 / DSM 16994 / JCM 11577 / YK-1</strain>
    </source>
</reference>
<dbReference type="RefSeq" id="WP_013460215.1">
    <property type="nucleotide sequence ID" value="NC_014762.1"/>
</dbReference>
<dbReference type="InterPro" id="IPR011006">
    <property type="entry name" value="CheY-like_superfamily"/>
</dbReference>
<sequence>MENHIALMKKLHVLFVDDEWLIREMVSDMLSDTVGHVSLASNGQEGLDFYMNSLRPVDIVIADQTMPVMLGLDMLEKIKAYNPSQKCIMITAHSETKYLLRAIEIGIEHFIIKPIVFDQLDNILNSLALKIEHESLQKEQEKLYQREQLRYVYNKSLESLVNNIPLPSMIIDQNDHIITCNSEIFTILACTEHYKKLIDKKLNIKDLLSTDALIKSDLAFCDWKDECVLIDLDPYFNIEKTIYSVKIKRIISDDNTRFYLLCLIELLN</sequence>
<dbReference type="PROSITE" id="PS50110">
    <property type="entry name" value="RESPONSE_REGULATORY"/>
    <property type="match status" value="1"/>
</dbReference>
<evidence type="ECO:0000256" key="1">
    <source>
        <dbReference type="PROSITE-ProRule" id="PRU00169"/>
    </source>
</evidence>
<dbReference type="Gene3D" id="3.40.50.2300">
    <property type="match status" value="1"/>
</dbReference>
<evidence type="ECO:0000313" key="4">
    <source>
        <dbReference type="Proteomes" id="UP000008721"/>
    </source>
</evidence>
<dbReference type="STRING" id="709032.Sulku_1355"/>
<dbReference type="eggNOG" id="COG4753">
    <property type="taxonomic scope" value="Bacteria"/>
</dbReference>
<keyword evidence="1" id="KW-0597">Phosphoprotein</keyword>
<dbReference type="Gene3D" id="3.30.450.20">
    <property type="entry name" value="PAS domain"/>
    <property type="match status" value="1"/>
</dbReference>
<dbReference type="Pfam" id="PF00072">
    <property type="entry name" value="Response_reg"/>
    <property type="match status" value="1"/>
</dbReference>
<accession>E4TYM7</accession>
<dbReference type="InterPro" id="IPR001789">
    <property type="entry name" value="Sig_transdc_resp-reg_receiver"/>
</dbReference>
<dbReference type="EMBL" id="CP002355">
    <property type="protein sequence ID" value="ADR34018.1"/>
    <property type="molecule type" value="Genomic_DNA"/>
</dbReference>
<dbReference type="SMART" id="SM00448">
    <property type="entry name" value="REC"/>
    <property type="match status" value="1"/>
</dbReference>
<dbReference type="InterPro" id="IPR052048">
    <property type="entry name" value="ST_Response_Regulator"/>
</dbReference>
<dbReference type="PANTHER" id="PTHR43228">
    <property type="entry name" value="TWO-COMPONENT RESPONSE REGULATOR"/>
    <property type="match status" value="1"/>
</dbReference>
<evidence type="ECO:0000313" key="3">
    <source>
        <dbReference type="EMBL" id="ADR34018.1"/>
    </source>
</evidence>
<dbReference type="HOGENOM" id="CLU_1037985_0_0_7"/>
<name>E4TYM7_SULKY</name>
<gene>
    <name evidence="3" type="ordered locus">Sulku_1355</name>
</gene>
<dbReference type="KEGG" id="sku:Sulku_1355"/>
<feature type="domain" description="Response regulatory" evidence="2">
    <location>
        <begin position="12"/>
        <end position="128"/>
    </location>
</feature>